<name>A0ACC8XAH8_9FIRM</name>
<reference evidence="1" key="1">
    <citation type="submission" date="2016-08" db="EMBL/GenBank/DDBJ databases">
        <authorList>
            <person name="Ngugi D.K."/>
            <person name="Miyake S."/>
            <person name="Stingl U."/>
        </authorList>
    </citation>
    <scope>NUCLEOTIDE SEQUENCE</scope>
    <source>
        <strain evidence="1">SCG-B11WGA-EpuloA1</strain>
    </source>
</reference>
<accession>A0ACC8XAH8</accession>
<evidence type="ECO:0000313" key="1">
    <source>
        <dbReference type="EMBL" id="ONI39401.1"/>
    </source>
</evidence>
<comment type="caution">
    <text evidence="1">The sequence shown here is derived from an EMBL/GenBank/DDBJ whole genome shotgun (WGS) entry which is preliminary data.</text>
</comment>
<organism evidence="1 2">
    <name type="scientific">Candidatus Epulonipiscium fishelsonii</name>
    <dbReference type="NCBI Taxonomy" id="77094"/>
    <lineage>
        <taxon>Bacteria</taxon>
        <taxon>Bacillati</taxon>
        <taxon>Bacillota</taxon>
        <taxon>Clostridia</taxon>
        <taxon>Lachnospirales</taxon>
        <taxon>Lachnospiraceae</taxon>
        <taxon>Candidatus Epulonipiscium</taxon>
    </lineage>
</organism>
<evidence type="ECO:0000313" key="2">
    <source>
        <dbReference type="Proteomes" id="UP000188605"/>
    </source>
</evidence>
<dbReference type="Proteomes" id="UP000188605">
    <property type="component" value="Unassembled WGS sequence"/>
</dbReference>
<gene>
    <name evidence="1" type="ORF">AN396_08330</name>
</gene>
<dbReference type="EMBL" id="LJDB01000064">
    <property type="protein sequence ID" value="ONI39401.1"/>
    <property type="molecule type" value="Genomic_DNA"/>
</dbReference>
<keyword evidence="2" id="KW-1185">Reference proteome</keyword>
<proteinExistence type="predicted"/>
<sequence>MQFTTSIKNNYEFRNIYKKGSFYSNKYLVAYKIPNNLNSNKLGICVSKKVGNSVTRSRVTRLIKESYRLLETNLSVGWDIVIVARVVSAQSNYHDINKALNQLLYKHKILEKKEGKI</sequence>
<protein>
    <submittedName>
        <fullName evidence="1">Ribonuclease P protein component</fullName>
    </submittedName>
</protein>